<feature type="compositionally biased region" description="Basic and acidic residues" evidence="1">
    <location>
        <begin position="36"/>
        <end position="46"/>
    </location>
</feature>
<dbReference type="EMBL" id="LN649229">
    <property type="protein sequence ID" value="CEI67464.1"/>
    <property type="molecule type" value="Genomic_DNA"/>
</dbReference>
<proteinExistence type="predicted"/>
<evidence type="ECO:0000256" key="1">
    <source>
        <dbReference type="SAM" id="MobiDB-lite"/>
    </source>
</evidence>
<feature type="region of interest" description="Disordered" evidence="1">
    <location>
        <begin position="1"/>
        <end position="61"/>
    </location>
</feature>
<keyword evidence="3" id="KW-1185">Reference proteome</keyword>
<accession>A0A2L2T988</accession>
<sequence length="208" mass="23780">MSNNKTKHRNTVTKHRSDDDKKGKAKAESIELTPELIKDDHSDESHPLSVPSNDESDTEEFQELTPQLLEAMREAEQYYADDESESIPRGQVIDHFDLDLTRWQDDVARRYGLVDNSEYDVSMVDNEVLTVYDEVSKVKIMDPENARNDCINSLQALARNTERLCQSEETYVSGQRRQVGEALVEVYDAVAEMTRDLGIVWDCSSVCE</sequence>
<organism evidence="2 3">
    <name type="scientific">Fusarium venenatum</name>
    <dbReference type="NCBI Taxonomy" id="56646"/>
    <lineage>
        <taxon>Eukaryota</taxon>
        <taxon>Fungi</taxon>
        <taxon>Dikarya</taxon>
        <taxon>Ascomycota</taxon>
        <taxon>Pezizomycotina</taxon>
        <taxon>Sordariomycetes</taxon>
        <taxon>Hypocreomycetidae</taxon>
        <taxon>Hypocreales</taxon>
        <taxon>Nectriaceae</taxon>
        <taxon>Fusarium</taxon>
    </lineage>
</organism>
<dbReference type="Proteomes" id="UP000245910">
    <property type="component" value="Chromosome I"/>
</dbReference>
<feature type="compositionally biased region" description="Basic and acidic residues" evidence="1">
    <location>
        <begin position="15"/>
        <end position="29"/>
    </location>
</feature>
<dbReference type="AlphaFoldDB" id="A0A2L2T988"/>
<name>A0A2L2T988_9HYPO</name>
<reference evidence="3" key="1">
    <citation type="submission" date="2014-10" db="EMBL/GenBank/DDBJ databases">
        <authorList>
            <person name="King R."/>
        </authorList>
    </citation>
    <scope>NUCLEOTIDE SEQUENCE [LARGE SCALE GENOMIC DNA]</scope>
    <source>
        <strain evidence="3">A3/5</strain>
    </source>
</reference>
<feature type="compositionally biased region" description="Basic residues" evidence="1">
    <location>
        <begin position="1"/>
        <end position="14"/>
    </location>
</feature>
<evidence type="ECO:0000313" key="2">
    <source>
        <dbReference type="EMBL" id="CEI67464.1"/>
    </source>
</evidence>
<protein>
    <submittedName>
        <fullName evidence="2">Uncharacterized protein</fullName>
    </submittedName>
</protein>
<evidence type="ECO:0000313" key="3">
    <source>
        <dbReference type="Proteomes" id="UP000245910"/>
    </source>
</evidence>